<keyword evidence="3 13" id="KW-0716">Sensory transduction</keyword>
<dbReference type="GO" id="GO:0005886">
    <property type="term" value="C:plasma membrane"/>
    <property type="evidence" value="ECO:0007669"/>
    <property type="project" value="UniProtKB-SubCell"/>
</dbReference>
<dbReference type="Gene3D" id="1.20.1070.10">
    <property type="entry name" value="Rhodopsin 7-helix transmembrane proteins"/>
    <property type="match status" value="1"/>
</dbReference>
<name>K7F8J1_PELSI</name>
<dbReference type="HOGENOM" id="CLU_012526_8_1_1"/>
<keyword evidence="9 12" id="KW-0675">Receptor</keyword>
<evidence type="ECO:0000256" key="7">
    <source>
        <dbReference type="ARBA" id="ARBA00023040"/>
    </source>
</evidence>
<evidence type="ECO:0000256" key="12">
    <source>
        <dbReference type="RuleBase" id="RU000688"/>
    </source>
</evidence>
<evidence type="ECO:0000256" key="11">
    <source>
        <dbReference type="ARBA" id="ARBA00023224"/>
    </source>
</evidence>
<reference evidence="16" key="2">
    <citation type="journal article" date="2013" name="Nat. Genet.">
        <title>The draft genomes of soft-shell turtle and green sea turtle yield insights into the development and evolution of the turtle-specific body plan.</title>
        <authorList>
            <person name="Wang Z."/>
            <person name="Pascual-Anaya J."/>
            <person name="Zadissa A."/>
            <person name="Li W."/>
            <person name="Niimura Y."/>
            <person name="Huang Z."/>
            <person name="Li C."/>
            <person name="White S."/>
            <person name="Xiong Z."/>
            <person name="Fang D."/>
            <person name="Wang B."/>
            <person name="Ming Y."/>
            <person name="Chen Y."/>
            <person name="Zheng Y."/>
            <person name="Kuraku S."/>
            <person name="Pignatelli M."/>
            <person name="Herrero J."/>
            <person name="Beal K."/>
            <person name="Nozawa M."/>
            <person name="Li Q."/>
            <person name="Wang J."/>
            <person name="Zhang H."/>
            <person name="Yu L."/>
            <person name="Shigenobu S."/>
            <person name="Wang J."/>
            <person name="Liu J."/>
            <person name="Flicek P."/>
            <person name="Searle S."/>
            <person name="Wang J."/>
            <person name="Kuratani S."/>
            <person name="Yin Y."/>
            <person name="Aken B."/>
            <person name="Zhang G."/>
            <person name="Irie N."/>
        </authorList>
    </citation>
    <scope>NUCLEOTIDE SEQUENCE [LARGE SCALE GENOMIC DNA]</scope>
    <source>
        <strain evidence="16">Daiwa-1</strain>
    </source>
</reference>
<dbReference type="InterPro" id="IPR017452">
    <property type="entry name" value="GPCR_Rhodpsn_7TM"/>
</dbReference>
<evidence type="ECO:0000313" key="16">
    <source>
        <dbReference type="Proteomes" id="UP000007267"/>
    </source>
</evidence>
<dbReference type="GO" id="GO:0004984">
    <property type="term" value="F:olfactory receptor activity"/>
    <property type="evidence" value="ECO:0007669"/>
    <property type="project" value="InterPro"/>
</dbReference>
<feature type="transmembrane region" description="Helical" evidence="13">
    <location>
        <begin position="269"/>
        <end position="288"/>
    </location>
</feature>
<feature type="transmembrane region" description="Helical" evidence="13">
    <location>
        <begin position="95"/>
        <end position="112"/>
    </location>
</feature>
<keyword evidence="5 13" id="KW-0552">Olfaction</keyword>
<accession>K7F8J1</accession>
<dbReference type="GeneTree" id="ENSGT01150000286948"/>
<dbReference type="FunFam" id="1.20.1070.10:FF:000010">
    <property type="entry name" value="Olfactory receptor"/>
    <property type="match status" value="1"/>
</dbReference>
<evidence type="ECO:0000256" key="6">
    <source>
        <dbReference type="ARBA" id="ARBA00022989"/>
    </source>
</evidence>
<sequence>ITEFIILGFSSSEKVQVILFCAFLATYLVTVVGNLLILVTVLVDRSLHTPMYFFLGNLSFLELWYATNLAPRLLSGMVTKDNTVSFTGCMVQCNLFGALAVAECLLLTVMSYDRYVAICQPLHYMALMDSKVCTLLAAGSWASSFLGTSIIVGLLSNFRFSGPNEIDHFFCDITSLIKLSCSVTRLFESMVFAFSAAVSLIPFLLILLVAGSWYVCIIATILRIPSTAGKKKAFSTCSSHLIVVTLFYGTLITVYMLPNTGALKAPSKVFSVFYTVLTPLINPLVYSLRNKDVKEAVWRTLQGNLIVEAS</sequence>
<keyword evidence="11 12" id="KW-0807">Transducer</keyword>
<evidence type="ECO:0000256" key="3">
    <source>
        <dbReference type="ARBA" id="ARBA00022606"/>
    </source>
</evidence>
<dbReference type="Pfam" id="PF13853">
    <property type="entry name" value="7tm_4"/>
    <property type="match status" value="1"/>
</dbReference>
<dbReference type="Proteomes" id="UP000007267">
    <property type="component" value="Unassembled WGS sequence"/>
</dbReference>
<dbReference type="SUPFAM" id="SSF81321">
    <property type="entry name" value="Family A G protein-coupled receptor-like"/>
    <property type="match status" value="1"/>
</dbReference>
<feature type="transmembrane region" description="Helical" evidence="13">
    <location>
        <begin position="192"/>
        <end position="222"/>
    </location>
</feature>
<feature type="domain" description="G-protein coupled receptors family 1 profile" evidence="14">
    <location>
        <begin position="33"/>
        <end position="286"/>
    </location>
</feature>
<reference evidence="16" key="1">
    <citation type="submission" date="2011-10" db="EMBL/GenBank/DDBJ databases">
        <authorList>
            <consortium name="Soft-shell Turtle Genome Consortium"/>
        </authorList>
    </citation>
    <scope>NUCLEOTIDE SEQUENCE [LARGE SCALE GENOMIC DNA]</scope>
    <source>
        <strain evidence="16">Daiwa-1</strain>
    </source>
</reference>
<feature type="transmembrane region" description="Helical" evidence="13">
    <location>
        <begin position="50"/>
        <end position="67"/>
    </location>
</feature>
<keyword evidence="16" id="KW-1185">Reference proteome</keyword>
<dbReference type="eggNOG" id="ENOG502SKM8">
    <property type="taxonomic scope" value="Eukaryota"/>
</dbReference>
<dbReference type="CDD" id="cd15911">
    <property type="entry name" value="7tmA_OR11A-like"/>
    <property type="match status" value="1"/>
</dbReference>
<dbReference type="InterPro" id="IPR000725">
    <property type="entry name" value="Olfact_rcpt"/>
</dbReference>
<proteinExistence type="inferred from homology"/>
<feature type="transmembrane region" description="Helical" evidence="13">
    <location>
        <begin position="234"/>
        <end position="257"/>
    </location>
</feature>
<organism evidence="15 16">
    <name type="scientific">Pelodiscus sinensis</name>
    <name type="common">Chinese softshell turtle</name>
    <name type="synonym">Trionyx sinensis</name>
    <dbReference type="NCBI Taxonomy" id="13735"/>
    <lineage>
        <taxon>Eukaryota</taxon>
        <taxon>Metazoa</taxon>
        <taxon>Chordata</taxon>
        <taxon>Craniata</taxon>
        <taxon>Vertebrata</taxon>
        <taxon>Euteleostomi</taxon>
        <taxon>Archelosauria</taxon>
        <taxon>Testudinata</taxon>
        <taxon>Testudines</taxon>
        <taxon>Cryptodira</taxon>
        <taxon>Trionychia</taxon>
        <taxon>Trionychidae</taxon>
        <taxon>Pelodiscus</taxon>
    </lineage>
</organism>
<evidence type="ECO:0000256" key="9">
    <source>
        <dbReference type="ARBA" id="ARBA00023170"/>
    </source>
</evidence>
<dbReference type="InterPro" id="IPR050516">
    <property type="entry name" value="Olfactory_GPCR"/>
</dbReference>
<evidence type="ECO:0000256" key="5">
    <source>
        <dbReference type="ARBA" id="ARBA00022725"/>
    </source>
</evidence>
<dbReference type="InterPro" id="IPR000276">
    <property type="entry name" value="GPCR_Rhodpsn"/>
</dbReference>
<evidence type="ECO:0000256" key="8">
    <source>
        <dbReference type="ARBA" id="ARBA00023136"/>
    </source>
</evidence>
<keyword evidence="7 12" id="KW-0297">G-protein coupled receptor</keyword>
<keyword evidence="2 13" id="KW-1003">Cell membrane</keyword>
<keyword evidence="8 13" id="KW-0472">Membrane</keyword>
<keyword evidence="6 13" id="KW-1133">Transmembrane helix</keyword>
<dbReference type="EMBL" id="AGCU01008140">
    <property type="status" value="NOT_ANNOTATED_CDS"/>
    <property type="molecule type" value="Genomic_DNA"/>
</dbReference>
<dbReference type="PRINTS" id="PR00237">
    <property type="entry name" value="GPCRRHODOPSN"/>
</dbReference>
<dbReference type="AlphaFoldDB" id="K7F8J1"/>
<dbReference type="PROSITE" id="PS50262">
    <property type="entry name" value="G_PROTEIN_RECEP_F1_2"/>
    <property type="match status" value="1"/>
</dbReference>
<dbReference type="EMBL" id="AGCU01008141">
    <property type="status" value="NOT_ANNOTATED_CDS"/>
    <property type="molecule type" value="Genomic_DNA"/>
</dbReference>
<keyword evidence="10" id="KW-0325">Glycoprotein</keyword>
<evidence type="ECO:0000256" key="2">
    <source>
        <dbReference type="ARBA" id="ARBA00022475"/>
    </source>
</evidence>
<comment type="subcellular location">
    <subcellularLocation>
        <location evidence="1 13">Cell membrane</location>
        <topology evidence="1 13">Multi-pass membrane protein</topology>
    </subcellularLocation>
</comment>
<keyword evidence="4 12" id="KW-0812">Transmembrane</keyword>
<dbReference type="Ensembl" id="ENSPSIT00000004374.1">
    <property type="protein sequence ID" value="ENSPSIP00000004351.1"/>
    <property type="gene ID" value="ENSPSIG00000004096.1"/>
</dbReference>
<dbReference type="PANTHER" id="PTHR26452">
    <property type="entry name" value="OLFACTORY RECEPTOR"/>
    <property type="match status" value="1"/>
</dbReference>
<dbReference type="GO" id="GO:0004930">
    <property type="term" value="F:G protein-coupled receptor activity"/>
    <property type="evidence" value="ECO:0007669"/>
    <property type="project" value="UniProtKB-KW"/>
</dbReference>
<evidence type="ECO:0000259" key="14">
    <source>
        <dbReference type="PROSITE" id="PS50262"/>
    </source>
</evidence>
<evidence type="ECO:0000256" key="4">
    <source>
        <dbReference type="ARBA" id="ARBA00022692"/>
    </source>
</evidence>
<evidence type="ECO:0000256" key="13">
    <source>
        <dbReference type="RuleBase" id="RU363047"/>
    </source>
</evidence>
<feature type="transmembrane region" description="Helical" evidence="13">
    <location>
        <begin position="17"/>
        <end position="43"/>
    </location>
</feature>
<protein>
    <recommendedName>
        <fullName evidence="13">Olfactory receptor</fullName>
    </recommendedName>
</protein>
<dbReference type="PRINTS" id="PR00245">
    <property type="entry name" value="OLFACTORYR"/>
</dbReference>
<evidence type="ECO:0000256" key="10">
    <source>
        <dbReference type="ARBA" id="ARBA00023180"/>
    </source>
</evidence>
<feature type="transmembrane region" description="Helical" evidence="13">
    <location>
        <begin position="132"/>
        <end position="155"/>
    </location>
</feature>
<evidence type="ECO:0000256" key="1">
    <source>
        <dbReference type="ARBA" id="ARBA00004651"/>
    </source>
</evidence>
<dbReference type="PROSITE" id="PS00237">
    <property type="entry name" value="G_PROTEIN_RECEP_F1_1"/>
    <property type="match status" value="1"/>
</dbReference>
<evidence type="ECO:0000313" key="15">
    <source>
        <dbReference type="Ensembl" id="ENSPSIP00000004351.1"/>
    </source>
</evidence>
<comment type="similarity">
    <text evidence="12">Belongs to the G-protein coupled receptor 1 family.</text>
</comment>
<reference evidence="15" key="3">
    <citation type="submission" date="2025-08" db="UniProtKB">
        <authorList>
            <consortium name="Ensembl"/>
        </authorList>
    </citation>
    <scope>IDENTIFICATION</scope>
</reference>
<reference evidence="15" key="4">
    <citation type="submission" date="2025-09" db="UniProtKB">
        <authorList>
            <consortium name="Ensembl"/>
        </authorList>
    </citation>
    <scope>IDENTIFICATION</scope>
</reference>